<feature type="transmembrane region" description="Helical" evidence="6">
    <location>
        <begin position="5"/>
        <end position="22"/>
    </location>
</feature>
<dbReference type="AlphaFoldDB" id="A0A0F9QKP2"/>
<comment type="subcellular location">
    <subcellularLocation>
        <location evidence="1">Membrane</location>
        <topology evidence="1">Multi-pass membrane protein</topology>
    </subcellularLocation>
</comment>
<dbReference type="GO" id="GO:0055085">
    <property type="term" value="P:transmembrane transport"/>
    <property type="evidence" value="ECO:0007669"/>
    <property type="project" value="InterPro"/>
</dbReference>
<evidence type="ECO:0000256" key="5">
    <source>
        <dbReference type="ARBA" id="ARBA00023136"/>
    </source>
</evidence>
<keyword evidence="5 6" id="KW-0472">Membrane</keyword>
<keyword evidence="2" id="KW-0813">Transport</keyword>
<accession>A0A0F9QKP2</accession>
<evidence type="ECO:0000256" key="4">
    <source>
        <dbReference type="ARBA" id="ARBA00022989"/>
    </source>
</evidence>
<dbReference type="EMBL" id="LAZR01004752">
    <property type="protein sequence ID" value="KKN05883.1"/>
    <property type="molecule type" value="Genomic_DNA"/>
</dbReference>
<feature type="transmembrane region" description="Helical" evidence="6">
    <location>
        <begin position="57"/>
        <end position="75"/>
    </location>
</feature>
<dbReference type="GO" id="GO:0016020">
    <property type="term" value="C:membrane"/>
    <property type="evidence" value="ECO:0007669"/>
    <property type="project" value="UniProtKB-SubCell"/>
</dbReference>
<feature type="transmembrane region" description="Helical" evidence="6">
    <location>
        <begin position="28"/>
        <end position="45"/>
    </location>
</feature>
<dbReference type="InterPro" id="IPR004680">
    <property type="entry name" value="Cit_transptr-like_dom"/>
</dbReference>
<reference evidence="8" key="1">
    <citation type="journal article" date="2015" name="Nature">
        <title>Complex archaea that bridge the gap between prokaryotes and eukaryotes.</title>
        <authorList>
            <person name="Spang A."/>
            <person name="Saw J.H."/>
            <person name="Jorgensen S.L."/>
            <person name="Zaremba-Niedzwiedzka K."/>
            <person name="Martijn J."/>
            <person name="Lind A.E."/>
            <person name="van Eijk R."/>
            <person name="Schleper C."/>
            <person name="Guy L."/>
            <person name="Ettema T.J."/>
        </authorList>
    </citation>
    <scope>NUCLEOTIDE SEQUENCE</scope>
</reference>
<feature type="non-terminal residue" evidence="8">
    <location>
        <position position="105"/>
    </location>
</feature>
<evidence type="ECO:0000256" key="6">
    <source>
        <dbReference type="SAM" id="Phobius"/>
    </source>
</evidence>
<organism evidence="8">
    <name type="scientific">marine sediment metagenome</name>
    <dbReference type="NCBI Taxonomy" id="412755"/>
    <lineage>
        <taxon>unclassified sequences</taxon>
        <taxon>metagenomes</taxon>
        <taxon>ecological metagenomes</taxon>
    </lineage>
</organism>
<evidence type="ECO:0000256" key="1">
    <source>
        <dbReference type="ARBA" id="ARBA00004141"/>
    </source>
</evidence>
<evidence type="ECO:0000313" key="8">
    <source>
        <dbReference type="EMBL" id="KKN05883.1"/>
    </source>
</evidence>
<sequence>MDLILLIIIFIIFILIILSFSISKIDFVAVSLLGCFVAATITGLVKGIGIDTFIGFIEWRAIIIILSMSIITKIAQDSNLLEFLAVKLFKLSKGNRRTFFWLLCI</sequence>
<dbReference type="Pfam" id="PF03600">
    <property type="entry name" value="CitMHS"/>
    <property type="match status" value="1"/>
</dbReference>
<evidence type="ECO:0000256" key="2">
    <source>
        <dbReference type="ARBA" id="ARBA00022448"/>
    </source>
</evidence>
<proteinExistence type="predicted"/>
<keyword evidence="4 6" id="KW-1133">Transmembrane helix</keyword>
<gene>
    <name evidence="8" type="ORF">LCGC14_1082950</name>
</gene>
<evidence type="ECO:0000256" key="3">
    <source>
        <dbReference type="ARBA" id="ARBA00022692"/>
    </source>
</evidence>
<keyword evidence="3 6" id="KW-0812">Transmembrane</keyword>
<feature type="domain" description="Citrate transporter-like" evidence="7">
    <location>
        <begin position="20"/>
        <end position="105"/>
    </location>
</feature>
<comment type="caution">
    <text evidence="8">The sequence shown here is derived from an EMBL/GenBank/DDBJ whole genome shotgun (WGS) entry which is preliminary data.</text>
</comment>
<protein>
    <recommendedName>
        <fullName evidence="7">Citrate transporter-like domain-containing protein</fullName>
    </recommendedName>
</protein>
<name>A0A0F9QKP2_9ZZZZ</name>
<evidence type="ECO:0000259" key="7">
    <source>
        <dbReference type="Pfam" id="PF03600"/>
    </source>
</evidence>